<dbReference type="Proteomes" id="UP000029033">
    <property type="component" value="Unassembled WGS sequence"/>
</dbReference>
<dbReference type="InterPro" id="IPR029061">
    <property type="entry name" value="THDP-binding"/>
</dbReference>
<dbReference type="STRING" id="158787.BSCA_0260"/>
<dbReference type="InterPro" id="IPR012001">
    <property type="entry name" value="Thiamin_PyroP_enz_TPP-bd_dom"/>
</dbReference>
<accession>A0A087D330</accession>
<dbReference type="CDD" id="cd07037">
    <property type="entry name" value="TPP_PYR_MenD"/>
    <property type="match status" value="1"/>
</dbReference>
<dbReference type="AlphaFoldDB" id="A0A087D330"/>
<dbReference type="GO" id="GO:0070204">
    <property type="term" value="F:2-succinyl-5-enolpyruvyl-6-hydroxy-3-cyclohexene-1-carboxylic-acid synthase activity"/>
    <property type="evidence" value="ECO:0007669"/>
    <property type="project" value="UniProtKB-EC"/>
</dbReference>
<dbReference type="GO" id="GO:0030976">
    <property type="term" value="F:thiamine pyrophosphate binding"/>
    <property type="evidence" value="ECO:0007669"/>
    <property type="project" value="InterPro"/>
</dbReference>
<keyword evidence="1 7" id="KW-0808">Transferase</keyword>
<dbReference type="SUPFAM" id="SSF52518">
    <property type="entry name" value="Thiamin diphosphate-binding fold (THDP-binding)"/>
    <property type="match status" value="2"/>
</dbReference>
<sequence>MKYSNEKNSQIIVSLLKQHGVRKVIASPGSANMAIVVTLQNDPFFEIYSSVDERSAAYMACGLAETSGETVAITCTGATASRNYLPGLTEAYYRKLPVVAITAFRGGADMIGQLVPQNIDRTQIQHDVALISVDVPVVKDEEDALYANRLVNQALLETKRHGGGPVHINVAALYGNTFFDGDVPKSRCIHRYYAHDDFPAIKPDVKVAVFCGAITRFTAKEQQTLSDFIKSHNSVVLCDHSVNYCGEGKVLSSLVSENATNPDLYPDLIIHIGEVSGDYPTMGVLQSSGAEVWRVSEDGEIRDYFGRLTNVFECSLSDFFGQYDSSLSSTHDYYNAWARRRKELVSWMPEFPYSHRWIAQKTSLLIPDNSILHFAILNSLRTWNCFELPEHVRCFCNTGGFGIDGAISTMLGSALADPGKLNILVTGDLAFFYDMNALGNRHVLNNVRILLINNGTGGEFHMPYSSGSALGDTIDPYVAATGHYQWKSYDEYAVKPSSSPAGQWAESLGFTYIAAHSKSDFEQSISDFLDTNSKTPILMECFTFIDDDALAAKMIGDLDPTQRKKQEIRATVKKMLPKGVLETIKHIKK</sequence>
<keyword evidence="8" id="KW-1185">Reference proteome</keyword>
<evidence type="ECO:0000256" key="4">
    <source>
        <dbReference type="ARBA" id="ARBA00023052"/>
    </source>
</evidence>
<dbReference type="PANTHER" id="PTHR42916:SF1">
    <property type="entry name" value="PROTEIN PHYLLO, CHLOROPLASTIC"/>
    <property type="match status" value="1"/>
</dbReference>
<keyword evidence="5" id="KW-0464">Manganese</keyword>
<evidence type="ECO:0000256" key="2">
    <source>
        <dbReference type="ARBA" id="ARBA00022723"/>
    </source>
</evidence>
<protein>
    <submittedName>
        <fullName evidence="7">Putative 2-succinyl-5-enolpyruvyl-6-hydroxy-3-cyclohexene-1-carboxylic-acid synthase</fullName>
        <ecNumber evidence="7">2.2.1.9</ecNumber>
    </submittedName>
</protein>
<dbReference type="GO" id="GO:0000287">
    <property type="term" value="F:magnesium ion binding"/>
    <property type="evidence" value="ECO:0007669"/>
    <property type="project" value="UniProtKB-ARBA"/>
</dbReference>
<dbReference type="eggNOG" id="COG1165">
    <property type="taxonomic scope" value="Bacteria"/>
</dbReference>
<keyword evidence="3" id="KW-0460">Magnesium</keyword>
<dbReference type="RefSeq" id="WP_231649014.1">
    <property type="nucleotide sequence ID" value="NZ_CAUPKV010000027.1"/>
</dbReference>
<evidence type="ECO:0000313" key="8">
    <source>
        <dbReference type="Proteomes" id="UP000029033"/>
    </source>
</evidence>
<dbReference type="EC" id="2.2.1.9" evidence="7"/>
<dbReference type="Gene3D" id="3.40.50.970">
    <property type="match status" value="2"/>
</dbReference>
<comment type="caution">
    <text evidence="7">The sequence shown here is derived from an EMBL/GenBank/DDBJ whole genome shotgun (WGS) entry which is preliminary data.</text>
</comment>
<keyword evidence="4" id="KW-0786">Thiamine pyrophosphate</keyword>
<dbReference type="InterPro" id="IPR004433">
    <property type="entry name" value="MenaQ_synth_MenD"/>
</dbReference>
<evidence type="ECO:0000256" key="5">
    <source>
        <dbReference type="ARBA" id="ARBA00023211"/>
    </source>
</evidence>
<evidence type="ECO:0000313" key="7">
    <source>
        <dbReference type="EMBL" id="KFI89930.1"/>
    </source>
</evidence>
<dbReference type="PIRSF" id="PIRSF004983">
    <property type="entry name" value="MenD"/>
    <property type="match status" value="1"/>
</dbReference>
<name>A0A087D330_9BIFI</name>
<reference evidence="7 8" key="1">
    <citation type="submission" date="2014-03" db="EMBL/GenBank/DDBJ databases">
        <title>Genomics of Bifidobacteria.</title>
        <authorList>
            <person name="Ventura M."/>
            <person name="Milani C."/>
            <person name="Lugli G.A."/>
        </authorList>
    </citation>
    <scope>NUCLEOTIDE SEQUENCE [LARGE SCALE GENOMIC DNA]</scope>
    <source>
        <strain evidence="7 8">LMG 21589</strain>
    </source>
</reference>
<feature type="domain" description="Thiamine pyrophosphate enzyme N-terminal TPP-binding" evidence="6">
    <location>
        <begin position="9"/>
        <end position="119"/>
    </location>
</feature>
<dbReference type="EMBL" id="JGZO01000034">
    <property type="protein sequence ID" value="KFI89930.1"/>
    <property type="molecule type" value="Genomic_DNA"/>
</dbReference>
<evidence type="ECO:0000256" key="3">
    <source>
        <dbReference type="ARBA" id="ARBA00022842"/>
    </source>
</evidence>
<dbReference type="PANTHER" id="PTHR42916">
    <property type="entry name" value="2-SUCCINYL-5-ENOLPYRUVYL-6-HYDROXY-3-CYCLOHEXENE-1-CARBOXYLATE SYNTHASE"/>
    <property type="match status" value="1"/>
</dbReference>
<dbReference type="GO" id="GO:0009234">
    <property type="term" value="P:menaquinone biosynthetic process"/>
    <property type="evidence" value="ECO:0007669"/>
    <property type="project" value="InterPro"/>
</dbReference>
<dbReference type="Gene3D" id="3.40.50.1220">
    <property type="entry name" value="TPP-binding domain"/>
    <property type="match status" value="1"/>
</dbReference>
<evidence type="ECO:0000259" key="6">
    <source>
        <dbReference type="Pfam" id="PF02776"/>
    </source>
</evidence>
<dbReference type="GeneID" id="85167055"/>
<proteinExistence type="predicted"/>
<gene>
    <name evidence="7" type="ORF">BSCA_0260</name>
</gene>
<organism evidence="7 8">
    <name type="scientific">Bifidobacterium scardovii</name>
    <dbReference type="NCBI Taxonomy" id="158787"/>
    <lineage>
        <taxon>Bacteria</taxon>
        <taxon>Bacillati</taxon>
        <taxon>Actinomycetota</taxon>
        <taxon>Actinomycetes</taxon>
        <taxon>Bifidobacteriales</taxon>
        <taxon>Bifidobacteriaceae</taxon>
        <taxon>Bifidobacterium</taxon>
    </lineage>
</organism>
<keyword evidence="2" id="KW-0479">Metal-binding</keyword>
<evidence type="ECO:0000256" key="1">
    <source>
        <dbReference type="ARBA" id="ARBA00022679"/>
    </source>
</evidence>
<dbReference type="Pfam" id="PF02776">
    <property type="entry name" value="TPP_enzyme_N"/>
    <property type="match status" value="1"/>
</dbReference>